<reference evidence="4" key="2">
    <citation type="submission" date="2021-08" db="EMBL/GenBank/DDBJ databases">
        <authorList>
            <person name="Eriksson T."/>
        </authorList>
    </citation>
    <scope>NUCLEOTIDE SEQUENCE</scope>
    <source>
        <strain evidence="4">Stoneville</strain>
        <tissue evidence="4">Whole head</tissue>
    </source>
</reference>
<feature type="transmembrane region" description="Helical" evidence="2">
    <location>
        <begin position="175"/>
        <end position="194"/>
    </location>
</feature>
<dbReference type="Proteomes" id="UP000719412">
    <property type="component" value="Unassembled WGS sequence"/>
</dbReference>
<feature type="compositionally biased region" description="Low complexity" evidence="1">
    <location>
        <begin position="779"/>
        <end position="788"/>
    </location>
</feature>
<feature type="compositionally biased region" description="Polar residues" evidence="1">
    <location>
        <begin position="110"/>
        <end position="121"/>
    </location>
</feature>
<sequence length="1202" mass="135446">MTGTEKRKLLNGLSDSGTGRDEFARGRGKKYKRWNRRHFRGFTTVASCVCICVQKGEIRGCFPSATGVGEPVEETSRGYSNHTLRRIKTSYTRVDDPTLRRIRHRHPVEPSSSPTILLESQPNSPRSRNPASRNRKYVARSLGVALSSSAILASFFNTVFVIGPGVTSPGKTSRLVLVFFIVTSYIGTALFFWAGPDWGDGQLLNLPFKMYLERAAYKEAIKEAKIQSLRRTLSQGSPQDPWGFAYRTAKKRKAAAIDGFPSSGLEYLFEALGGDMLEVFNRCLKKGRFPRVWKQAAIAWIRKPVCLLPTIGKVYDKILATRLSYHLEVRGLLSDDNQFGVRKGRGTTGAIDRAVGILKRARAESKHAVLVALDIKNAFNSAWYPGLLQLLLCSGCPGNLGRAIADLLQDRSDTSEGVTVETSRGCPQGSCLGPILWLLIMEDWFAKMDEATAEEHEEDDVTIVVQAFADDQLVLITASSLAKLEASWDRKCAACQSWASAHKLEYAPEKTTAIFVPAKSGQVRFGQTGGRSSGRTRSFASKVMAAAHKVRGFAGKTWGTDPRTLREIYNGAIRPVLLYGGGVWGERSSDPRIQRYLRTAQRSFLLGITRAYRTTSNLALEVLAGCVQLHIDAAAIHSRWQASKSNDFEGKVVFAEEPHPAEPERKWEELIEDEKLGTWFWTDASRKEENTAVGVVRMEPGKIVERRGLRLQDSYLTHMAELKKTEIPIISKTSLRKYNVNDCSGSSYALDSDAFSSDSASEIIDEVPNNEQEEVSVPNNQETNTGTNEQRRGKKRYPNPVTSKSSAVEDLNVQNNAVPSTSSTVEVITQIQVVERIKTKNEMGDEDANELEEEGREEEEEVGEKEVQKVREEVRQDDEVNINKWVLVQSWMKKTIRHFAGQVIGSSDEGWDVKYVKKSSSDDYNTKFAWPVFDDTDTSIPTPRLQLPSTHLSRIALVHEEMEKNFLICDVGLDTLVISQHSSDRRHCYRTNCTSTYSKKYFQKWKKLKLNESKTETIIFTTKRTNNKLITKLKVNSQVEPTTTVRYLGVHLDIRLNFKNHVKKSIDKANAIIKKLYPLVVKNNKMAVENKILLYKTIRPVITYAAPVWCHLSKSVTEPLDVFQNKCLRLANNSPRYTSREYLRNISGVPKIREHISEITEKFFAQRGKNEYIDCITDVTTSNISFPRRKHGLIHQHLSIFR</sequence>
<feature type="transmembrane region" description="Helical" evidence="2">
    <location>
        <begin position="142"/>
        <end position="163"/>
    </location>
</feature>
<dbReference type="PANTHER" id="PTHR19446">
    <property type="entry name" value="REVERSE TRANSCRIPTASES"/>
    <property type="match status" value="1"/>
</dbReference>
<dbReference type="CDD" id="cd01650">
    <property type="entry name" value="RT_nLTR_like"/>
    <property type="match status" value="1"/>
</dbReference>
<evidence type="ECO:0000313" key="5">
    <source>
        <dbReference type="Proteomes" id="UP000719412"/>
    </source>
</evidence>
<dbReference type="AlphaFoldDB" id="A0A8J6HG81"/>
<comment type="caution">
    <text evidence="4">The sequence shown here is derived from an EMBL/GenBank/DDBJ whole genome shotgun (WGS) entry which is preliminary data.</text>
</comment>
<evidence type="ECO:0000256" key="1">
    <source>
        <dbReference type="SAM" id="MobiDB-lite"/>
    </source>
</evidence>
<dbReference type="GO" id="GO:0071897">
    <property type="term" value="P:DNA biosynthetic process"/>
    <property type="evidence" value="ECO:0007669"/>
    <property type="project" value="UniProtKB-ARBA"/>
</dbReference>
<dbReference type="EMBL" id="JABDTM020024618">
    <property type="protein sequence ID" value="KAH0814111.1"/>
    <property type="molecule type" value="Genomic_DNA"/>
</dbReference>
<keyword evidence="2" id="KW-1133">Transmembrane helix</keyword>
<feature type="region of interest" description="Disordered" evidence="1">
    <location>
        <begin position="1"/>
        <end position="29"/>
    </location>
</feature>
<dbReference type="Pfam" id="PF00078">
    <property type="entry name" value="RVT_1"/>
    <property type="match status" value="1"/>
</dbReference>
<dbReference type="SUPFAM" id="SSF56672">
    <property type="entry name" value="DNA/RNA polymerases"/>
    <property type="match status" value="1"/>
</dbReference>
<accession>A0A8J6HG81</accession>
<proteinExistence type="predicted"/>
<feature type="region of interest" description="Disordered" evidence="1">
    <location>
        <begin position="843"/>
        <end position="869"/>
    </location>
</feature>
<dbReference type="InterPro" id="IPR000477">
    <property type="entry name" value="RT_dom"/>
</dbReference>
<keyword evidence="2" id="KW-0472">Membrane</keyword>
<reference evidence="4" key="1">
    <citation type="journal article" date="2020" name="J Insects Food Feed">
        <title>The yellow mealworm (Tenebrio molitor) genome: a resource for the emerging insects as food and feed industry.</title>
        <authorList>
            <person name="Eriksson T."/>
            <person name="Andere A."/>
            <person name="Kelstrup H."/>
            <person name="Emery V."/>
            <person name="Picard C."/>
        </authorList>
    </citation>
    <scope>NUCLEOTIDE SEQUENCE</scope>
    <source>
        <strain evidence="4">Stoneville</strain>
        <tissue evidence="4">Whole head</tissue>
    </source>
</reference>
<evidence type="ECO:0000259" key="3">
    <source>
        <dbReference type="Pfam" id="PF00078"/>
    </source>
</evidence>
<dbReference type="InterPro" id="IPR043502">
    <property type="entry name" value="DNA/RNA_pol_sf"/>
</dbReference>
<feature type="compositionally biased region" description="Low complexity" evidence="1">
    <location>
        <begin position="122"/>
        <end position="132"/>
    </location>
</feature>
<organism evidence="4 5">
    <name type="scientific">Tenebrio molitor</name>
    <name type="common">Yellow mealworm beetle</name>
    <dbReference type="NCBI Taxonomy" id="7067"/>
    <lineage>
        <taxon>Eukaryota</taxon>
        <taxon>Metazoa</taxon>
        <taxon>Ecdysozoa</taxon>
        <taxon>Arthropoda</taxon>
        <taxon>Hexapoda</taxon>
        <taxon>Insecta</taxon>
        <taxon>Pterygota</taxon>
        <taxon>Neoptera</taxon>
        <taxon>Endopterygota</taxon>
        <taxon>Coleoptera</taxon>
        <taxon>Polyphaga</taxon>
        <taxon>Cucujiformia</taxon>
        <taxon>Tenebrionidae</taxon>
        <taxon>Tenebrio</taxon>
    </lineage>
</organism>
<keyword evidence="5" id="KW-1185">Reference proteome</keyword>
<protein>
    <recommendedName>
        <fullName evidence="3">Reverse transcriptase domain-containing protein</fullName>
    </recommendedName>
</protein>
<feature type="compositionally biased region" description="Acidic residues" evidence="1">
    <location>
        <begin position="844"/>
        <end position="863"/>
    </location>
</feature>
<evidence type="ECO:0000256" key="2">
    <source>
        <dbReference type="SAM" id="Phobius"/>
    </source>
</evidence>
<name>A0A8J6HG81_TENMO</name>
<feature type="domain" description="Reverse transcriptase" evidence="3">
    <location>
        <begin position="303"/>
        <end position="515"/>
    </location>
</feature>
<evidence type="ECO:0000313" key="4">
    <source>
        <dbReference type="EMBL" id="KAH0814111.1"/>
    </source>
</evidence>
<gene>
    <name evidence="4" type="ORF">GEV33_008680</name>
</gene>
<feature type="region of interest" description="Disordered" evidence="1">
    <location>
        <begin position="95"/>
        <end position="133"/>
    </location>
</feature>
<feature type="region of interest" description="Disordered" evidence="1">
    <location>
        <begin position="768"/>
        <end position="805"/>
    </location>
</feature>
<keyword evidence="2" id="KW-0812">Transmembrane</keyword>